<evidence type="ECO:0000259" key="1">
    <source>
        <dbReference type="PROSITE" id="PS50948"/>
    </source>
</evidence>
<dbReference type="SUPFAM" id="SSF49785">
    <property type="entry name" value="Galactose-binding domain-like"/>
    <property type="match status" value="1"/>
</dbReference>
<organism evidence="2 3">
    <name type="scientific">Hydra vulgaris</name>
    <name type="common">Hydra</name>
    <name type="synonym">Hydra attenuata</name>
    <dbReference type="NCBI Taxonomy" id="6087"/>
    <lineage>
        <taxon>Eukaryota</taxon>
        <taxon>Metazoa</taxon>
        <taxon>Cnidaria</taxon>
        <taxon>Hydrozoa</taxon>
        <taxon>Hydroidolina</taxon>
        <taxon>Anthoathecata</taxon>
        <taxon>Aplanulata</taxon>
        <taxon>Hydridae</taxon>
        <taxon>Hydra</taxon>
    </lineage>
</organism>
<dbReference type="Gene3D" id="3.50.4.10">
    <property type="entry name" value="Hepatocyte Growth Factor"/>
    <property type="match status" value="1"/>
</dbReference>
<proteinExistence type="predicted"/>
<dbReference type="Pfam" id="PF00024">
    <property type="entry name" value="PAN_1"/>
    <property type="match status" value="1"/>
</dbReference>
<dbReference type="RefSeq" id="XP_065643149.1">
    <property type="nucleotide sequence ID" value="XM_065787077.1"/>
</dbReference>
<name>A0ABM4B2X8_HYDVU</name>
<dbReference type="PROSITE" id="PS50948">
    <property type="entry name" value="PAN"/>
    <property type="match status" value="1"/>
</dbReference>
<reference evidence="3" key="2">
    <citation type="submission" date="2025-08" db="UniProtKB">
        <authorList>
            <consortium name="RefSeq"/>
        </authorList>
    </citation>
    <scope>IDENTIFICATION</scope>
</reference>
<evidence type="ECO:0000313" key="3">
    <source>
        <dbReference type="RefSeq" id="XP_065643149.1"/>
    </source>
</evidence>
<dbReference type="InterPro" id="IPR003609">
    <property type="entry name" value="Pan_app"/>
</dbReference>
<dbReference type="Gene3D" id="2.60.120.260">
    <property type="entry name" value="Galactose-binding domain-like"/>
    <property type="match status" value="1"/>
</dbReference>
<evidence type="ECO:0000313" key="2">
    <source>
        <dbReference type="Proteomes" id="UP001652625"/>
    </source>
</evidence>
<dbReference type="GeneID" id="124809829"/>
<feature type="domain" description="Apple" evidence="1">
    <location>
        <begin position="28"/>
        <end position="106"/>
    </location>
</feature>
<gene>
    <name evidence="3" type="primary">LOC124809829</name>
</gene>
<reference evidence="2" key="1">
    <citation type="submission" date="2025-05" db="UniProtKB">
        <authorList>
            <consortium name="RefSeq"/>
        </authorList>
    </citation>
    <scope>NUCLEOTIDE SEQUENCE [LARGE SCALE GENOMIC DNA]</scope>
</reference>
<accession>A0ABM4B2X8</accession>
<sequence>MDQSILKLLILLTSNITDVRLYITRLPCIFYASFSLTPNKYIEGSINTTFIVSSIDDCGTHCVRSPSCEFANFNTNENMCQIMSSSGNLSKSITRQQWQVLLTDSTSNKYVGPICENNTPCNNMFCRDTCIILNGELAHSYFCSDENKVSKYATPSNSMTWSTYVPKNLIDSDYSSICDSILSDGIEAWVKLDLKQIFQITTVVVYADDRTSNSLKRLSGCKVQSSCYDTEYQTFATLNGLAIEKFVWNGSSQYLRIIQNSSTGLSLREITIWS</sequence>
<keyword evidence="2" id="KW-1185">Reference proteome</keyword>
<protein>
    <submittedName>
        <fullName evidence="3">Uncharacterized protein LOC124809829 isoform X2</fullName>
    </submittedName>
</protein>
<dbReference type="Proteomes" id="UP001652625">
    <property type="component" value="Chromosome 01"/>
</dbReference>
<dbReference type="SUPFAM" id="SSF57414">
    <property type="entry name" value="Hairpin loop containing domain-like"/>
    <property type="match status" value="1"/>
</dbReference>
<dbReference type="InterPro" id="IPR008979">
    <property type="entry name" value="Galactose-bd-like_sf"/>
</dbReference>